<reference evidence="1" key="1">
    <citation type="submission" date="2014-09" db="EMBL/GenBank/DDBJ databases">
        <authorList>
            <person name="Magalhaes I.L.F."/>
            <person name="Oliveira U."/>
            <person name="Santos F.R."/>
            <person name="Vidigal T.H.D.A."/>
            <person name="Brescovit A.D."/>
            <person name="Santos A.J."/>
        </authorList>
    </citation>
    <scope>NUCLEOTIDE SEQUENCE</scope>
    <source>
        <tissue evidence="1">Shoot tissue taken approximately 20 cm above the soil surface</tissue>
    </source>
</reference>
<protein>
    <submittedName>
        <fullName evidence="1">Uncharacterized protein</fullName>
    </submittedName>
</protein>
<sequence>MKVSRAAVIELQPVGIDGLKGGSVDVALVVALVKSNKKWLPPFRIVTCLKITNNKGFHACSHGPTGTLVNRGCS</sequence>
<reference evidence="1" key="2">
    <citation type="journal article" date="2015" name="Data Brief">
        <title>Shoot transcriptome of the giant reed, Arundo donax.</title>
        <authorList>
            <person name="Barrero R.A."/>
            <person name="Guerrero F.D."/>
            <person name="Moolhuijzen P."/>
            <person name="Goolsby J.A."/>
            <person name="Tidwell J."/>
            <person name="Bellgard S.E."/>
            <person name="Bellgard M.I."/>
        </authorList>
    </citation>
    <scope>NUCLEOTIDE SEQUENCE</scope>
    <source>
        <tissue evidence="1">Shoot tissue taken approximately 20 cm above the soil surface</tissue>
    </source>
</reference>
<accession>A0A0A9HDD3</accession>
<organism evidence="1">
    <name type="scientific">Arundo donax</name>
    <name type="common">Giant reed</name>
    <name type="synonym">Donax arundinaceus</name>
    <dbReference type="NCBI Taxonomy" id="35708"/>
    <lineage>
        <taxon>Eukaryota</taxon>
        <taxon>Viridiplantae</taxon>
        <taxon>Streptophyta</taxon>
        <taxon>Embryophyta</taxon>
        <taxon>Tracheophyta</taxon>
        <taxon>Spermatophyta</taxon>
        <taxon>Magnoliopsida</taxon>
        <taxon>Liliopsida</taxon>
        <taxon>Poales</taxon>
        <taxon>Poaceae</taxon>
        <taxon>PACMAD clade</taxon>
        <taxon>Arundinoideae</taxon>
        <taxon>Arundineae</taxon>
        <taxon>Arundo</taxon>
    </lineage>
</organism>
<dbReference type="AlphaFoldDB" id="A0A0A9HDD3"/>
<dbReference type="EMBL" id="GBRH01163139">
    <property type="protein sequence ID" value="JAE34757.1"/>
    <property type="molecule type" value="Transcribed_RNA"/>
</dbReference>
<evidence type="ECO:0000313" key="1">
    <source>
        <dbReference type="EMBL" id="JAE34757.1"/>
    </source>
</evidence>
<proteinExistence type="predicted"/>
<name>A0A0A9HDD3_ARUDO</name>